<evidence type="ECO:0000256" key="1">
    <source>
        <dbReference type="ARBA" id="ARBA00023015"/>
    </source>
</evidence>
<keyword evidence="2" id="KW-0804">Transcription</keyword>
<feature type="region of interest" description="Disordered" evidence="3">
    <location>
        <begin position="125"/>
        <end position="171"/>
    </location>
</feature>
<keyword evidence="5" id="KW-1185">Reference proteome</keyword>
<feature type="compositionally biased region" description="Low complexity" evidence="3">
    <location>
        <begin position="127"/>
        <end position="140"/>
    </location>
</feature>
<evidence type="ECO:0000313" key="5">
    <source>
        <dbReference type="Proteomes" id="UP001633002"/>
    </source>
</evidence>
<evidence type="ECO:0000256" key="3">
    <source>
        <dbReference type="SAM" id="MobiDB-lite"/>
    </source>
</evidence>
<dbReference type="PANTHER" id="PTHR31636">
    <property type="entry name" value="OSJNBA0084A10.13 PROTEIN-RELATED"/>
    <property type="match status" value="1"/>
</dbReference>
<feature type="compositionally biased region" description="Polar residues" evidence="3">
    <location>
        <begin position="236"/>
        <end position="256"/>
    </location>
</feature>
<evidence type="ECO:0008006" key="6">
    <source>
        <dbReference type="Google" id="ProtNLM"/>
    </source>
</evidence>
<dbReference type="Pfam" id="PF03514">
    <property type="entry name" value="GRAS"/>
    <property type="match status" value="1"/>
</dbReference>
<dbReference type="PROSITE" id="PS50985">
    <property type="entry name" value="GRAS"/>
    <property type="match status" value="1"/>
</dbReference>
<feature type="region of interest" description="Disordered" evidence="3">
    <location>
        <begin position="235"/>
        <end position="297"/>
    </location>
</feature>
<keyword evidence="1" id="KW-0805">Transcription regulation</keyword>
<sequence>MPPFACELDNVSRAVQEQIKDLEQTGRSGLASGLQQSTDLLNIIASSIGETATRQQIVEVLHTAEKLPSVRAQGMGEVIPDPGIRRSWTDWVDCAQDLTLSFGVKSEVKSEPSEEAVDGREQLVFLPSDSPSPSAQASGSKRSISSMFESDEMMPTPTSSESNTRADLHNDGRVRKVAKISGEFKTVNCEPTKGKDLLTLTLANSAYAESSSSSRGSDPREQDIIHRHRLRCVNPSVRSSNNCDRTSIDYGSSDQPFPQPFSVEENAARQTPSSSTELTPDEEEDDDHGTATRGQVPFDFTTLEGVVALDVNTREGAAGVQHTLSSPSPSPSPCPRHEIRSHSFMVRGMLHSLQSLDGEILVDHSLFMGAPETGVEAHGLQLVHLLLRCAAATAKEDTEMARRILGELYQGASMYGDSMQRVAAYFAEGLAARVVKKDSPAYCSLMVQPSTEDYFSAFTTLYKVSPYFQFAHFTANQAILEAMEGQRYVHVIDLDIMQGFQWPTLIQAFASRPGGPPHLRITGVGKRVDLLQETGKRLASFAESFNVSFEFQYLVEENLERLTPSSFSPRQTEAFAVNSVLQLHRMLCPSFGEKLHNFMCNLRQGLNPCVMTVVEQEANHNTATFLGRFMEALHYYSATFDSLDASLPQQNEDRVKVEQLIYAQQIRNIVACEGGDRTERHEPVESWTNRMEMAGWYPIPLSAYAISQAKLLLQYCPCEGYRLDERNGALSLGWQERHLLTASAWAYVQQLEGGDEQITFLINDFVQPRFPAEETSVTATTLPQNPENKILRTSFSNEETHHASSLETEFWSNTVWYWFK</sequence>
<accession>A0ABD3GCW7</accession>
<dbReference type="InterPro" id="IPR005202">
    <property type="entry name" value="TF_GRAS"/>
</dbReference>
<dbReference type="EMBL" id="JBJQOH010000008">
    <property type="protein sequence ID" value="KAL3677027.1"/>
    <property type="molecule type" value="Genomic_DNA"/>
</dbReference>
<reference evidence="4 5" key="1">
    <citation type="submission" date="2024-09" db="EMBL/GenBank/DDBJ databases">
        <title>Chromosome-scale assembly of Riccia sorocarpa.</title>
        <authorList>
            <person name="Paukszto L."/>
        </authorList>
    </citation>
    <scope>NUCLEOTIDE SEQUENCE [LARGE SCALE GENOMIC DNA]</scope>
    <source>
        <strain evidence="4">LP-2024</strain>
        <tissue evidence="4">Aerial parts of the thallus</tissue>
    </source>
</reference>
<dbReference type="AlphaFoldDB" id="A0ABD3GCW7"/>
<evidence type="ECO:0000313" key="4">
    <source>
        <dbReference type="EMBL" id="KAL3677027.1"/>
    </source>
</evidence>
<name>A0ABD3GCW7_9MARC</name>
<organism evidence="4 5">
    <name type="scientific">Riccia sorocarpa</name>
    <dbReference type="NCBI Taxonomy" id="122646"/>
    <lineage>
        <taxon>Eukaryota</taxon>
        <taxon>Viridiplantae</taxon>
        <taxon>Streptophyta</taxon>
        <taxon>Embryophyta</taxon>
        <taxon>Marchantiophyta</taxon>
        <taxon>Marchantiopsida</taxon>
        <taxon>Marchantiidae</taxon>
        <taxon>Marchantiales</taxon>
        <taxon>Ricciaceae</taxon>
        <taxon>Riccia</taxon>
    </lineage>
</organism>
<comment type="caution">
    <text evidence="4">The sequence shown here is derived from an EMBL/GenBank/DDBJ whole genome shotgun (WGS) entry which is preliminary data.</text>
</comment>
<gene>
    <name evidence="4" type="ORF">R1sor_026975</name>
</gene>
<evidence type="ECO:0000256" key="2">
    <source>
        <dbReference type="ARBA" id="ARBA00023163"/>
    </source>
</evidence>
<protein>
    <recommendedName>
        <fullName evidence="6">DELLA protein</fullName>
    </recommendedName>
</protein>
<proteinExistence type="predicted"/>
<dbReference type="Proteomes" id="UP001633002">
    <property type="component" value="Unassembled WGS sequence"/>
</dbReference>